<feature type="transmembrane region" description="Helical" evidence="5">
    <location>
        <begin position="40"/>
        <end position="58"/>
    </location>
</feature>
<dbReference type="PANTHER" id="PTHR23291:SF50">
    <property type="entry name" value="PROTEIN LIFEGUARD 4"/>
    <property type="match status" value="1"/>
</dbReference>
<organism evidence="6">
    <name type="scientific">human gut metagenome</name>
    <dbReference type="NCBI Taxonomy" id="408170"/>
    <lineage>
        <taxon>unclassified sequences</taxon>
        <taxon>metagenomes</taxon>
        <taxon>organismal metagenomes</taxon>
    </lineage>
</organism>
<feature type="transmembrane region" description="Helical" evidence="5">
    <location>
        <begin position="96"/>
        <end position="114"/>
    </location>
</feature>
<feature type="transmembrane region" description="Helical" evidence="5">
    <location>
        <begin position="126"/>
        <end position="144"/>
    </location>
</feature>
<evidence type="ECO:0000256" key="1">
    <source>
        <dbReference type="ARBA" id="ARBA00004141"/>
    </source>
</evidence>
<dbReference type="PANTHER" id="PTHR23291">
    <property type="entry name" value="BAX INHIBITOR-RELATED"/>
    <property type="match status" value="1"/>
</dbReference>
<dbReference type="GO" id="GO:0016020">
    <property type="term" value="C:membrane"/>
    <property type="evidence" value="ECO:0007669"/>
    <property type="project" value="UniProtKB-SubCell"/>
</dbReference>
<evidence type="ECO:0000313" key="6">
    <source>
        <dbReference type="EMBL" id="EKC46006.1"/>
    </source>
</evidence>
<gene>
    <name evidence="6" type="ORF">OBE_16538</name>
</gene>
<evidence type="ECO:0000256" key="2">
    <source>
        <dbReference type="ARBA" id="ARBA00022692"/>
    </source>
</evidence>
<evidence type="ECO:0000256" key="3">
    <source>
        <dbReference type="ARBA" id="ARBA00022989"/>
    </source>
</evidence>
<dbReference type="InterPro" id="IPR006214">
    <property type="entry name" value="Bax_inhibitor_1-related"/>
</dbReference>
<reference evidence="6" key="1">
    <citation type="journal article" date="2013" name="Environ. Microbiol.">
        <title>Microbiota from the distal guts of lean and obese adolescents exhibit partial functional redundancy besides clear differences in community structure.</title>
        <authorList>
            <person name="Ferrer M."/>
            <person name="Ruiz A."/>
            <person name="Lanza F."/>
            <person name="Haange S.B."/>
            <person name="Oberbach A."/>
            <person name="Till H."/>
            <person name="Bargiela R."/>
            <person name="Campoy C."/>
            <person name="Segura M.T."/>
            <person name="Richter M."/>
            <person name="von Bergen M."/>
            <person name="Seifert J."/>
            <person name="Suarez A."/>
        </authorList>
    </citation>
    <scope>NUCLEOTIDE SEQUENCE</scope>
</reference>
<comment type="subcellular location">
    <subcellularLocation>
        <location evidence="1">Membrane</location>
        <topology evidence="1">Multi-pass membrane protein</topology>
    </subcellularLocation>
</comment>
<dbReference type="Pfam" id="PF01027">
    <property type="entry name" value="Bax1-I"/>
    <property type="match status" value="1"/>
</dbReference>
<dbReference type="AlphaFoldDB" id="K1SF08"/>
<evidence type="ECO:0000256" key="5">
    <source>
        <dbReference type="SAM" id="Phobius"/>
    </source>
</evidence>
<accession>K1SF08</accession>
<sequence length="214" mass="24138">MIQEKYPKVFTWLFIGLIITFLTGYSLSLYPYATLRLNSGGTYIILAIIEIAIAIFFSTRLHKMSKLTAIICYLIYSFLTGITFGVIFLAFKLSSIMSIFLITSIVFLAFAVIGMTTKKDLSKMSMWLLMSLLAILVAGIVNIFVKSSMLDLIITIISTIVFIAYIIYDMKNAEYIIREVGEDKGAIYGAFQLYLDFINLFINLLKLLGKANDN</sequence>
<feature type="transmembrane region" description="Helical" evidence="5">
    <location>
        <begin position="70"/>
        <end position="90"/>
    </location>
</feature>
<feature type="transmembrane region" description="Helical" evidence="5">
    <location>
        <begin position="9"/>
        <end position="28"/>
    </location>
</feature>
<protein>
    <submittedName>
        <fullName evidence="6">Protein belonging to Uncharacterized protein family UPF0005</fullName>
    </submittedName>
</protein>
<comment type="caution">
    <text evidence="6">The sequence shown here is derived from an EMBL/GenBank/DDBJ whole genome shotgun (WGS) entry which is preliminary data.</text>
</comment>
<name>K1SF08_9ZZZZ</name>
<dbReference type="EMBL" id="AJWZ01011232">
    <property type="protein sequence ID" value="EKC46006.1"/>
    <property type="molecule type" value="Genomic_DNA"/>
</dbReference>
<evidence type="ECO:0000256" key="4">
    <source>
        <dbReference type="ARBA" id="ARBA00023136"/>
    </source>
</evidence>
<feature type="transmembrane region" description="Helical" evidence="5">
    <location>
        <begin position="150"/>
        <end position="168"/>
    </location>
</feature>
<dbReference type="CDD" id="cd10432">
    <property type="entry name" value="BI-1-like_bacterial"/>
    <property type="match status" value="1"/>
</dbReference>
<proteinExistence type="predicted"/>
<keyword evidence="4 5" id="KW-0472">Membrane</keyword>
<keyword evidence="3 5" id="KW-1133">Transmembrane helix</keyword>
<keyword evidence="2 5" id="KW-0812">Transmembrane</keyword>